<evidence type="ECO:0000313" key="2">
    <source>
        <dbReference type="Proteomes" id="UP000887572"/>
    </source>
</evidence>
<protein>
    <submittedName>
        <fullName evidence="3">Uncharacterized protein</fullName>
    </submittedName>
</protein>
<proteinExistence type="predicted"/>
<keyword evidence="2" id="KW-1185">Reference proteome</keyword>
<evidence type="ECO:0000313" key="3">
    <source>
        <dbReference type="WBParaSite" id="Gr19_v10_g15912.t1"/>
    </source>
</evidence>
<name>A0A914HCR3_GLORO</name>
<accession>A0A914HCR3</accession>
<dbReference type="AlphaFoldDB" id="A0A914HCR3"/>
<dbReference type="WBParaSite" id="Gr19_v10_g15912.t1">
    <property type="protein sequence ID" value="Gr19_v10_g15912.t1"/>
    <property type="gene ID" value="Gr19_v10_g15912"/>
</dbReference>
<sequence length="79" mass="9267">MRLKDSRRQQRNRRGLKGIKQGDLSKQKSADSMLCNYFCWPPAAGNDSLNRSKRPFVQFMEVELGQFGRNRFIWGPTFL</sequence>
<dbReference type="Proteomes" id="UP000887572">
    <property type="component" value="Unplaced"/>
</dbReference>
<feature type="region of interest" description="Disordered" evidence="1">
    <location>
        <begin position="1"/>
        <end position="25"/>
    </location>
</feature>
<organism evidence="2 3">
    <name type="scientific">Globodera rostochiensis</name>
    <name type="common">Golden nematode worm</name>
    <name type="synonym">Heterodera rostochiensis</name>
    <dbReference type="NCBI Taxonomy" id="31243"/>
    <lineage>
        <taxon>Eukaryota</taxon>
        <taxon>Metazoa</taxon>
        <taxon>Ecdysozoa</taxon>
        <taxon>Nematoda</taxon>
        <taxon>Chromadorea</taxon>
        <taxon>Rhabditida</taxon>
        <taxon>Tylenchina</taxon>
        <taxon>Tylenchomorpha</taxon>
        <taxon>Tylenchoidea</taxon>
        <taxon>Heteroderidae</taxon>
        <taxon>Heteroderinae</taxon>
        <taxon>Globodera</taxon>
    </lineage>
</organism>
<reference evidence="3" key="1">
    <citation type="submission" date="2022-11" db="UniProtKB">
        <authorList>
            <consortium name="WormBaseParasite"/>
        </authorList>
    </citation>
    <scope>IDENTIFICATION</scope>
</reference>
<evidence type="ECO:0000256" key="1">
    <source>
        <dbReference type="SAM" id="MobiDB-lite"/>
    </source>
</evidence>